<evidence type="ECO:0000256" key="3">
    <source>
        <dbReference type="ARBA" id="ARBA00022898"/>
    </source>
</evidence>
<comment type="similarity">
    <text evidence="2">Belongs to the ACC deaminase/D-cysteine desulfhydrase family.</text>
</comment>
<dbReference type="PANTHER" id="PTHR43780:SF2">
    <property type="entry name" value="1-AMINOCYCLOPROPANE-1-CARBOXYLATE DEAMINASE-RELATED"/>
    <property type="match status" value="1"/>
</dbReference>
<evidence type="ECO:0000313" key="6">
    <source>
        <dbReference type="Proteomes" id="UP001557485"/>
    </source>
</evidence>
<reference evidence="5 6" key="1">
    <citation type="journal article" date="2011" name="Int. J. Syst. Evol. Microbiol.">
        <title>Zhongshania antarctica gen. nov., sp. nov. and Zhongshania guokunii sp. nov., gammaproteobacteria respectively isolated from coastal attached (fast) ice and surface seawater of the Antarctic.</title>
        <authorList>
            <person name="Li H.J."/>
            <person name="Zhang X.Y."/>
            <person name="Chen C.X."/>
            <person name="Zhang Y.J."/>
            <person name="Gao Z.M."/>
            <person name="Yu Y."/>
            <person name="Chen X.L."/>
            <person name="Chen B."/>
            <person name="Zhang Y.Z."/>
        </authorList>
    </citation>
    <scope>NUCLEOTIDE SEQUENCE [LARGE SCALE GENOMIC DNA]</scope>
    <source>
        <strain evidence="5 6">ZS6-22T</strain>
    </source>
</reference>
<comment type="cofactor">
    <cofactor evidence="1">
        <name>pyridoxal 5'-phosphate</name>
        <dbReference type="ChEBI" id="CHEBI:597326"/>
    </cofactor>
</comment>
<dbReference type="PANTHER" id="PTHR43780">
    <property type="entry name" value="1-AMINOCYCLOPROPANE-1-CARBOXYLATE DEAMINASE-RELATED"/>
    <property type="match status" value="1"/>
</dbReference>
<dbReference type="NCBIfam" id="TIGR01275">
    <property type="entry name" value="ACC_deam_rel"/>
    <property type="match status" value="1"/>
</dbReference>
<protein>
    <submittedName>
        <fullName evidence="5">1-aminocyclopropane-1-carboxylate deaminase/D-cysteine desulfhydrase</fullName>
    </submittedName>
</protein>
<dbReference type="SUPFAM" id="SSF53686">
    <property type="entry name" value="Tryptophan synthase beta subunit-like PLP-dependent enzymes"/>
    <property type="match status" value="1"/>
</dbReference>
<evidence type="ECO:0000256" key="1">
    <source>
        <dbReference type="ARBA" id="ARBA00001933"/>
    </source>
</evidence>
<gene>
    <name evidence="5" type="ORF">AB4876_14905</name>
</gene>
<feature type="domain" description="Tryptophan synthase beta chain-like PALP" evidence="4">
    <location>
        <begin position="26"/>
        <end position="330"/>
    </location>
</feature>
<dbReference type="RefSeq" id="WP_368382556.1">
    <property type="nucleotide sequence ID" value="NZ_JBFRYA010000014.1"/>
</dbReference>
<accession>A0ABV3U8D2</accession>
<dbReference type="InterPro" id="IPR001926">
    <property type="entry name" value="TrpB-like_PALP"/>
</dbReference>
<dbReference type="InterPro" id="IPR036052">
    <property type="entry name" value="TrpB-like_PALP_sf"/>
</dbReference>
<dbReference type="PIRSF" id="PIRSF006278">
    <property type="entry name" value="ACCD_DCysDesulf"/>
    <property type="match status" value="1"/>
</dbReference>
<evidence type="ECO:0000313" key="5">
    <source>
        <dbReference type="EMBL" id="MEX1670207.1"/>
    </source>
</evidence>
<dbReference type="InterPro" id="IPR027278">
    <property type="entry name" value="ACCD_DCysDesulf"/>
</dbReference>
<name>A0ABV3U8D2_9GAMM</name>
<evidence type="ECO:0000259" key="4">
    <source>
        <dbReference type="Pfam" id="PF00291"/>
    </source>
</evidence>
<proteinExistence type="inferred from homology"/>
<sequence length="347" mass="37454">MPDESQNHATTPNLASAIQPPRLHLAQLPTPLQLLSRLSERFNGPRIWVKRDDLSGSVLTGNKVRKLEYNLAQALAEGCDTVISCGGLQSNHCRATALLCAQLGLNCHLLLRGSAPASADGNLLLDQLAGARISYYPASQYQRELDALLLETKQSYASQGCKVFIIPTGASDAIGVWGYVQACAELKQDFEHCGINPQHIICATGSGGTQAGLTAGVYAYGINAQVWGVNVCDDEAWFVNKVNSDLRDWDARYQTGIKLESLSVKVIDGYVGPGYAQADTEIFRCIADAAATEGLVLDPVYTGKAFFGMLDQLQQGRFGSGGDIVFIHTGGVYGLFPQRSHFDFLNH</sequence>
<evidence type="ECO:0000256" key="2">
    <source>
        <dbReference type="ARBA" id="ARBA00008639"/>
    </source>
</evidence>
<comment type="caution">
    <text evidence="5">The sequence shown here is derived from an EMBL/GenBank/DDBJ whole genome shotgun (WGS) entry which is preliminary data.</text>
</comment>
<dbReference type="Pfam" id="PF00291">
    <property type="entry name" value="PALP"/>
    <property type="match status" value="1"/>
</dbReference>
<dbReference type="Proteomes" id="UP001557485">
    <property type="component" value="Unassembled WGS sequence"/>
</dbReference>
<keyword evidence="3" id="KW-0663">Pyridoxal phosphate</keyword>
<dbReference type="InterPro" id="IPR005966">
    <property type="entry name" value="D-Cys_desShydrase"/>
</dbReference>
<dbReference type="EMBL" id="JBFRYA010000014">
    <property type="protein sequence ID" value="MEX1670207.1"/>
    <property type="molecule type" value="Genomic_DNA"/>
</dbReference>
<dbReference type="Gene3D" id="3.40.50.1100">
    <property type="match status" value="2"/>
</dbReference>
<keyword evidence="6" id="KW-1185">Reference proteome</keyword>
<organism evidence="5 6">
    <name type="scientific">Zhongshania guokunii</name>
    <dbReference type="NCBI Taxonomy" id="641783"/>
    <lineage>
        <taxon>Bacteria</taxon>
        <taxon>Pseudomonadati</taxon>
        <taxon>Pseudomonadota</taxon>
        <taxon>Gammaproteobacteria</taxon>
        <taxon>Cellvibrionales</taxon>
        <taxon>Spongiibacteraceae</taxon>
        <taxon>Zhongshania</taxon>
    </lineage>
</organism>